<evidence type="ECO:0000313" key="3">
    <source>
        <dbReference type="EMBL" id="UMM20176.1"/>
    </source>
</evidence>
<evidence type="ECO:0000313" key="4">
    <source>
        <dbReference type="Proteomes" id="UP000829354"/>
    </source>
</evidence>
<evidence type="ECO:0000256" key="2">
    <source>
        <dbReference type="SAM" id="SignalP"/>
    </source>
</evidence>
<feature type="chain" id="PRO_5041956150" evidence="2">
    <location>
        <begin position="20"/>
        <end position="338"/>
    </location>
</feature>
<reference evidence="3 4" key="1">
    <citation type="submission" date="2022-04" db="EMBL/GenBank/DDBJ databases">
        <title>Chromosome-level reference genomes for two strains of Caenorhabditis briggsae: an improved platform for comparative genomics.</title>
        <authorList>
            <person name="Stevens L."/>
            <person name="Andersen E."/>
        </authorList>
    </citation>
    <scope>NUCLEOTIDE SEQUENCE [LARGE SCALE GENOMIC DNA]</scope>
    <source>
        <strain evidence="3">VX34</strain>
        <tissue evidence="3">Whole-organism</tissue>
    </source>
</reference>
<evidence type="ECO:0000256" key="1">
    <source>
        <dbReference type="SAM" id="MobiDB-lite"/>
    </source>
</evidence>
<dbReference type="PANTHER" id="PTHR36953:SF3">
    <property type="entry name" value="DUF19 DOMAIN-CONTAINING PROTEIN-RELATED"/>
    <property type="match status" value="1"/>
</dbReference>
<keyword evidence="2" id="KW-0732">Signal</keyword>
<dbReference type="EMBL" id="CP092621">
    <property type="protein sequence ID" value="UMM20176.1"/>
    <property type="molecule type" value="Genomic_DNA"/>
</dbReference>
<protein>
    <submittedName>
        <fullName evidence="3">Uncharacterized protein</fullName>
    </submittedName>
</protein>
<gene>
    <name evidence="3" type="ORF">L5515_015525</name>
</gene>
<feature type="region of interest" description="Disordered" evidence="1">
    <location>
        <begin position="287"/>
        <end position="324"/>
    </location>
</feature>
<dbReference type="AlphaFoldDB" id="A0AAE9J9E3"/>
<dbReference type="InterPro" id="IPR040437">
    <property type="entry name" value="F10E9.3-like"/>
</dbReference>
<sequence>MSILLKVLALVAVFQFSSAHRQTSLTDEQVLQLVQLSCNDAKYFCPAERCLVKIGPQRIFNRTLFIVFRNTFCCTEGACLEECHIYPINEKRIVSNFQDIFKQVFALNIAELDSYESDYIEYLTNGKKLGFVPARVEELYDILHENEDNPRVAFHVWPSSLAPRLHRTTRLIVESSETDLLQLIVAPPDAGIVGTNTSLGPARLLVDSRKRDSLIGNRAAVPPTIKRQTPLVTYNGGRPGQEIPRYIDLDDSPALSPRRSPPTSLDIQKMLREQPAVKMEVKMGGGGYVKYQKPEDVEEDFEDSDDGESEDVPKSDLAQKIKKTKERVSEEAAIIVFS</sequence>
<dbReference type="PANTHER" id="PTHR36953">
    <property type="entry name" value="PROTEIN CBG07386-RELATED"/>
    <property type="match status" value="1"/>
</dbReference>
<feature type="region of interest" description="Disordered" evidence="1">
    <location>
        <begin position="234"/>
        <end position="263"/>
    </location>
</feature>
<proteinExistence type="predicted"/>
<dbReference type="Proteomes" id="UP000829354">
    <property type="component" value="Chromosome II"/>
</dbReference>
<accession>A0AAE9J9E3</accession>
<keyword evidence="4" id="KW-1185">Reference proteome</keyword>
<feature type="compositionally biased region" description="Acidic residues" evidence="1">
    <location>
        <begin position="296"/>
        <end position="310"/>
    </location>
</feature>
<organism evidence="3 4">
    <name type="scientific">Caenorhabditis briggsae</name>
    <dbReference type="NCBI Taxonomy" id="6238"/>
    <lineage>
        <taxon>Eukaryota</taxon>
        <taxon>Metazoa</taxon>
        <taxon>Ecdysozoa</taxon>
        <taxon>Nematoda</taxon>
        <taxon>Chromadorea</taxon>
        <taxon>Rhabditida</taxon>
        <taxon>Rhabditina</taxon>
        <taxon>Rhabditomorpha</taxon>
        <taxon>Rhabditoidea</taxon>
        <taxon>Rhabditidae</taxon>
        <taxon>Peloderinae</taxon>
        <taxon>Caenorhabditis</taxon>
    </lineage>
</organism>
<feature type="signal peptide" evidence="2">
    <location>
        <begin position="1"/>
        <end position="19"/>
    </location>
</feature>
<name>A0AAE9J9E3_CAEBR</name>